<feature type="transmembrane region" description="Helical" evidence="8">
    <location>
        <begin position="53"/>
        <end position="73"/>
    </location>
</feature>
<keyword evidence="3" id="KW-0997">Cell inner membrane</keyword>
<accession>A0ABT1SHN5</accession>
<protein>
    <submittedName>
        <fullName evidence="10">Threonine/serine exporter family protein</fullName>
    </submittedName>
</protein>
<evidence type="ECO:0000256" key="4">
    <source>
        <dbReference type="ARBA" id="ARBA00022692"/>
    </source>
</evidence>
<sequence>MSDHLIVAAISAYLATLGFAILFNIRGAKLWAAAAGGSIGGFAYVFLVKQGMGAVMALFLAAVLFSLYSEICARYYRTPVTTFVICALLPLVPGGGMYETMVEVLQGDIDQALKIGLDTLSKAGALALGIVVVSTLTRLYFGLKEKHHRRIKAHEKC</sequence>
<keyword evidence="4 8" id="KW-0812">Transmembrane</keyword>
<keyword evidence="11" id="KW-1185">Reference proteome</keyword>
<organism evidence="10 11">
    <name type="scientific">Massilicoli timonensis</name>
    <dbReference type="NCBI Taxonomy" id="2015901"/>
    <lineage>
        <taxon>Bacteria</taxon>
        <taxon>Bacillati</taxon>
        <taxon>Bacillota</taxon>
        <taxon>Erysipelotrichia</taxon>
        <taxon>Erysipelotrichales</taxon>
        <taxon>Erysipelotrichaceae</taxon>
        <taxon>Massilicoli</taxon>
    </lineage>
</organism>
<comment type="caution">
    <text evidence="10">The sequence shown here is derived from an EMBL/GenBank/DDBJ whole genome shotgun (WGS) entry which is preliminary data.</text>
</comment>
<reference evidence="10 11" key="1">
    <citation type="submission" date="2022-06" db="EMBL/GenBank/DDBJ databases">
        <title>Isolation of gut microbiota from human fecal samples.</title>
        <authorList>
            <person name="Pamer E.G."/>
            <person name="Barat B."/>
            <person name="Waligurski E."/>
            <person name="Medina S."/>
            <person name="Paddock L."/>
            <person name="Mostad J."/>
        </authorList>
    </citation>
    <scope>NUCLEOTIDE SEQUENCE [LARGE SCALE GENOMIC DNA]</scope>
    <source>
        <strain evidence="10 11">DFI.6.1</strain>
    </source>
</reference>
<name>A0ABT1SHN5_9FIRM</name>
<dbReference type="Proteomes" id="UP001524435">
    <property type="component" value="Unassembled WGS sequence"/>
</dbReference>
<proteinExistence type="inferred from homology"/>
<keyword evidence="5 8" id="KW-1133">Transmembrane helix</keyword>
<evidence type="ECO:0000256" key="3">
    <source>
        <dbReference type="ARBA" id="ARBA00022519"/>
    </source>
</evidence>
<evidence type="ECO:0000256" key="5">
    <source>
        <dbReference type="ARBA" id="ARBA00022989"/>
    </source>
</evidence>
<evidence type="ECO:0000259" key="9">
    <source>
        <dbReference type="Pfam" id="PF12821"/>
    </source>
</evidence>
<dbReference type="RefSeq" id="WP_178200089.1">
    <property type="nucleotide sequence ID" value="NZ_CANTYB010000072.1"/>
</dbReference>
<evidence type="ECO:0000256" key="8">
    <source>
        <dbReference type="SAM" id="Phobius"/>
    </source>
</evidence>
<feature type="domain" description="Threonine/Serine exporter ThrE" evidence="9">
    <location>
        <begin position="9"/>
        <end position="135"/>
    </location>
</feature>
<evidence type="ECO:0000256" key="7">
    <source>
        <dbReference type="ARBA" id="ARBA00034125"/>
    </source>
</evidence>
<dbReference type="Pfam" id="PF12821">
    <property type="entry name" value="ThrE_2"/>
    <property type="match status" value="1"/>
</dbReference>
<feature type="transmembrane region" description="Helical" evidence="8">
    <location>
        <begin position="30"/>
        <end position="47"/>
    </location>
</feature>
<feature type="transmembrane region" description="Helical" evidence="8">
    <location>
        <begin position="6"/>
        <end position="23"/>
    </location>
</feature>
<gene>
    <name evidence="10" type="ORF">NE663_00385</name>
</gene>
<dbReference type="PANTHER" id="PTHR34390:SF1">
    <property type="entry name" value="SUCCINATE TRANSPORTER SUBUNIT YJJB-RELATED"/>
    <property type="match status" value="1"/>
</dbReference>
<dbReference type="InterPro" id="IPR024528">
    <property type="entry name" value="ThrE_2"/>
</dbReference>
<evidence type="ECO:0000256" key="6">
    <source>
        <dbReference type="ARBA" id="ARBA00023136"/>
    </source>
</evidence>
<feature type="transmembrane region" description="Helical" evidence="8">
    <location>
        <begin position="123"/>
        <end position="141"/>
    </location>
</feature>
<keyword evidence="6 8" id="KW-0472">Membrane</keyword>
<comment type="subcellular location">
    <subcellularLocation>
        <location evidence="1">Cell membrane</location>
        <topology evidence="1">Multi-pass membrane protein</topology>
    </subcellularLocation>
</comment>
<evidence type="ECO:0000256" key="2">
    <source>
        <dbReference type="ARBA" id="ARBA00022475"/>
    </source>
</evidence>
<dbReference type="EMBL" id="JANGCH010000001">
    <property type="protein sequence ID" value="MCQ5120718.1"/>
    <property type="molecule type" value="Genomic_DNA"/>
</dbReference>
<evidence type="ECO:0000256" key="1">
    <source>
        <dbReference type="ARBA" id="ARBA00004651"/>
    </source>
</evidence>
<evidence type="ECO:0000313" key="10">
    <source>
        <dbReference type="EMBL" id="MCQ5120718.1"/>
    </source>
</evidence>
<dbReference type="PANTHER" id="PTHR34390">
    <property type="entry name" value="UPF0442 PROTEIN YJJB-RELATED"/>
    <property type="match status" value="1"/>
</dbReference>
<feature type="transmembrane region" description="Helical" evidence="8">
    <location>
        <begin position="80"/>
        <end position="98"/>
    </location>
</feature>
<evidence type="ECO:0000313" key="11">
    <source>
        <dbReference type="Proteomes" id="UP001524435"/>
    </source>
</evidence>
<comment type="similarity">
    <text evidence="7">Belongs to the ThrE exporter (TC 2.A.79) family.</text>
</comment>
<dbReference type="InterPro" id="IPR050539">
    <property type="entry name" value="ThrE_Dicarb/AminoAcid_Exp"/>
</dbReference>
<keyword evidence="2" id="KW-1003">Cell membrane</keyword>